<dbReference type="STRING" id="133412.A0A1R1X7T5"/>
<dbReference type="Pfam" id="PF03372">
    <property type="entry name" value="Exo_endo_phos"/>
    <property type="match status" value="1"/>
</dbReference>
<reference evidence="2 3" key="1">
    <citation type="submission" date="2017-01" db="EMBL/GenBank/DDBJ databases">
        <authorList>
            <person name="Mah S.A."/>
            <person name="Swanson W.J."/>
            <person name="Moy G.W."/>
            <person name="Vacquier V.D."/>
        </authorList>
    </citation>
    <scope>NUCLEOTIDE SEQUENCE [LARGE SCALE GENOMIC DNA]</scope>
    <source>
        <strain evidence="2 3">GSMNP</strain>
    </source>
</reference>
<keyword evidence="2" id="KW-0695">RNA-directed DNA polymerase</keyword>
<sequence>MESIKGITVDLAYSPLMVQSDENELTVFKERFKWQASDKNRNVPSRRMASIVNKLKPGYLSSFKEMFLHGYCDQDNEPTKHNFPPAISELDSDGMELGRMDKLLIWNVGELSAATVKRYIELHSKLTFGDFCVKKVREKYNVRHELTYLHENGSRISSAEIGQIIKVLGAYIRPERNLTARGPRREPSARIIPLDTKLKVMTFNIRGYIGKREEVDLLFQQYQPTILALQETNLNAKSNRLRLQGYQTVESKSHLRAGGRGLAIGVRKGLGLSISEMTQTPHWMAAEITGTSRGKKMTLLIINIHMPHQTNRRKLVIAALTKYLRKLRIKGRKDKIMLAGDFNKNTDSTVALLNRIGIGLRRATVTNSKGSRMNGATMGRMIDHISFSGLINNPNYTKVLKSVDLSDHLPVMAEWNIEALDSPTVPRKINVESIKELGESFVSNNRFAALTEPEFNIEDLTSRLTKGIWESAEEVNAIKIEKISNSTVLSKETIKATNKRRKAFKRLIGDPRTATEYSDLKEKSIELCRLDRRNNRKAEVRKACDLMLGNKSRDLWSWLKRFSGRFRSSLIDGPVYNNDHKLITDTDAKAEVWATHFEKLAKDSTGNSRSADKWKNMGTIAAVFPECDAPLSWAEICDALKTTPNNKSPGSDGIPSEVWKLVQNEIEPTSPLAKVISKIINRIWDSENMPKQMDPSVVVPIPKKGDMRDPNNYRGISLIPTLAKVISKIVARRLCAIDNKYEILAKEQAGFRSREECVAQATTLYEVVRRRKISGLSTWIGFIDFAKAYDRVPHQALLRKIKTAGIGSKLYRIIEALYRSPKMCVRVGGKLSKLVEYNCGVRQGCPASPLLFDIYINDLLHGLKGVEIPGTEAMISGLLFADDAVVLAESPAELQIALEKISAWSQKWEMQINQEKCGIMGINSSTRMLFTIMGKPVEQVSNYKYLGVVFNDKWNHLSALQNNRENGRKALHSMYFFLSRKDIPTAMRAALIRTVLIPILCYGGEIFGMSALRCGTLQKVADDAARLVAGVGRSTALQRLRNELKIEDIFTRVSVARERGHKKWVTLKTWISDLISQPFKNRLDTWVSGTVRWKKRFLKGAGNKTTAQALRARKIRNDHSKITEWVIRNNLGLKSNWMGLELAYPEHARGIRLLAKVRMGAFMTAQSLANSRFISEDYKLKCPFCNVSEAETVEHMLLRCQKWSSQRSNCIGAFIGDNTSNLNLQNLGVQPLLSRLLGGELNISMSMILRNRDTPSVKMVLGTASFLTDIFVARTLKLSELRGAPASLIQCLQGTEDLEVQRGIG</sequence>
<dbReference type="Pfam" id="PF00078">
    <property type="entry name" value="RVT_1"/>
    <property type="match status" value="1"/>
</dbReference>
<dbReference type="InterPro" id="IPR043502">
    <property type="entry name" value="DNA/RNA_pol_sf"/>
</dbReference>
<evidence type="ECO:0000313" key="2">
    <source>
        <dbReference type="EMBL" id="OMJ10672.1"/>
    </source>
</evidence>
<dbReference type="OrthoDB" id="5534248at2759"/>
<keyword evidence="3" id="KW-1185">Reference proteome</keyword>
<dbReference type="PANTHER" id="PTHR47027:SF20">
    <property type="entry name" value="REVERSE TRANSCRIPTASE-LIKE PROTEIN WITH RNA-DIRECTED DNA POLYMERASE DOMAIN"/>
    <property type="match status" value="1"/>
</dbReference>
<comment type="caution">
    <text evidence="2">The sequence shown here is derived from an EMBL/GenBank/DDBJ whole genome shotgun (WGS) entry which is preliminary data.</text>
</comment>
<dbReference type="Gene3D" id="3.60.10.10">
    <property type="entry name" value="Endonuclease/exonuclease/phosphatase"/>
    <property type="match status" value="1"/>
</dbReference>
<dbReference type="EMBL" id="LSSN01004888">
    <property type="protein sequence ID" value="OMJ10672.1"/>
    <property type="molecule type" value="Genomic_DNA"/>
</dbReference>
<dbReference type="SUPFAM" id="SSF56219">
    <property type="entry name" value="DNase I-like"/>
    <property type="match status" value="1"/>
</dbReference>
<keyword evidence="2" id="KW-0808">Transferase</keyword>
<gene>
    <name evidence="2" type="ORF">AYI70_g10180</name>
</gene>
<feature type="domain" description="Reverse transcriptase" evidence="1">
    <location>
        <begin position="682"/>
        <end position="950"/>
    </location>
</feature>
<protein>
    <submittedName>
        <fullName evidence="2">RNA-directed DNA polymerase from mobile element jockey</fullName>
    </submittedName>
</protein>
<dbReference type="CDD" id="cd01650">
    <property type="entry name" value="RT_nLTR_like"/>
    <property type="match status" value="1"/>
</dbReference>
<evidence type="ECO:0000259" key="1">
    <source>
        <dbReference type="PROSITE" id="PS50878"/>
    </source>
</evidence>
<accession>A0A1R1X7T5</accession>
<dbReference type="InterPro" id="IPR036691">
    <property type="entry name" value="Endo/exonu/phosph_ase_sf"/>
</dbReference>
<dbReference type="Proteomes" id="UP000187283">
    <property type="component" value="Unassembled WGS sequence"/>
</dbReference>
<name>A0A1R1X7T5_9FUNG</name>
<dbReference type="GO" id="GO:0003964">
    <property type="term" value="F:RNA-directed DNA polymerase activity"/>
    <property type="evidence" value="ECO:0007669"/>
    <property type="project" value="UniProtKB-KW"/>
</dbReference>
<organism evidence="2 3">
    <name type="scientific">Smittium culicis</name>
    <dbReference type="NCBI Taxonomy" id="133412"/>
    <lineage>
        <taxon>Eukaryota</taxon>
        <taxon>Fungi</taxon>
        <taxon>Fungi incertae sedis</taxon>
        <taxon>Zoopagomycota</taxon>
        <taxon>Kickxellomycotina</taxon>
        <taxon>Harpellomycetes</taxon>
        <taxon>Harpellales</taxon>
        <taxon>Legeriomycetaceae</taxon>
        <taxon>Smittium</taxon>
    </lineage>
</organism>
<dbReference type="PANTHER" id="PTHR47027">
    <property type="entry name" value="REVERSE TRANSCRIPTASE DOMAIN-CONTAINING PROTEIN"/>
    <property type="match status" value="1"/>
</dbReference>
<keyword evidence="2" id="KW-0548">Nucleotidyltransferase</keyword>
<evidence type="ECO:0000313" key="3">
    <source>
        <dbReference type="Proteomes" id="UP000187283"/>
    </source>
</evidence>
<proteinExistence type="predicted"/>
<dbReference type="PROSITE" id="PS50878">
    <property type="entry name" value="RT_POL"/>
    <property type="match status" value="1"/>
</dbReference>
<dbReference type="InterPro" id="IPR005135">
    <property type="entry name" value="Endo/exonuclease/phosphatase"/>
</dbReference>
<dbReference type="SUPFAM" id="SSF56672">
    <property type="entry name" value="DNA/RNA polymerases"/>
    <property type="match status" value="1"/>
</dbReference>
<dbReference type="InterPro" id="IPR043128">
    <property type="entry name" value="Rev_trsase/Diguanyl_cyclase"/>
</dbReference>
<dbReference type="InterPro" id="IPR000477">
    <property type="entry name" value="RT_dom"/>
</dbReference>
<dbReference type="Gene3D" id="3.30.70.270">
    <property type="match status" value="1"/>
</dbReference>